<protein>
    <submittedName>
        <fullName evidence="1">Uncharacterized protein</fullName>
    </submittedName>
</protein>
<dbReference type="Proteomes" id="UP001396334">
    <property type="component" value="Unassembled WGS sequence"/>
</dbReference>
<sequence length="304" mass="35178">MNTTTYRSRSLKMVKIAVLDPSPESEWIISIKEKLEQARQDDAAGSWERLSIYRVPHYLREDDIKSYVPQFVSLGPYHHGKKHLRQMDQHKWSSLHRVLKRTNMEIQVYLDSMTSLRKWLEPVMKEPSLLPPMSSWKCWFLMAALCLSSFKALLSDSNVLAMQETIRLQSKPWLSNGKVEGVKSSHNGVVVRVEICTCMTSWEEETYACKQEEVTVKTCTYRVVESNAPEMVETYTYKLGEVVETYTYMGVAGSVSRVVKTCTCKPRTTKEETCTCKRVVEIYTCKLELVVEEICTCMTFRRSM</sequence>
<reference evidence="1 2" key="1">
    <citation type="journal article" date="2024" name="G3 (Bethesda)">
        <title>Genome assembly of Hibiscus sabdariffa L. provides insights into metabolisms of medicinal natural products.</title>
        <authorList>
            <person name="Kim T."/>
        </authorList>
    </citation>
    <scope>NUCLEOTIDE SEQUENCE [LARGE SCALE GENOMIC DNA]</scope>
    <source>
        <strain evidence="1">TK-2024</strain>
        <tissue evidence="1">Old leaves</tissue>
    </source>
</reference>
<dbReference type="EMBL" id="JBBPBN010002140">
    <property type="protein sequence ID" value="KAK8476617.1"/>
    <property type="molecule type" value="Genomic_DNA"/>
</dbReference>
<keyword evidence="2" id="KW-1185">Reference proteome</keyword>
<evidence type="ECO:0000313" key="1">
    <source>
        <dbReference type="EMBL" id="KAK8476617.1"/>
    </source>
</evidence>
<comment type="caution">
    <text evidence="1">The sequence shown here is derived from an EMBL/GenBank/DDBJ whole genome shotgun (WGS) entry which is preliminary data.</text>
</comment>
<proteinExistence type="predicted"/>
<name>A0ABR1Z9D5_9ROSI</name>
<dbReference type="InterPro" id="IPR004158">
    <property type="entry name" value="DUF247_pln"/>
</dbReference>
<accession>A0ABR1Z9D5</accession>
<dbReference type="PANTHER" id="PTHR31170:SF25">
    <property type="entry name" value="BNAA09G04570D PROTEIN"/>
    <property type="match status" value="1"/>
</dbReference>
<organism evidence="1 2">
    <name type="scientific">Hibiscus sabdariffa</name>
    <name type="common">roselle</name>
    <dbReference type="NCBI Taxonomy" id="183260"/>
    <lineage>
        <taxon>Eukaryota</taxon>
        <taxon>Viridiplantae</taxon>
        <taxon>Streptophyta</taxon>
        <taxon>Embryophyta</taxon>
        <taxon>Tracheophyta</taxon>
        <taxon>Spermatophyta</taxon>
        <taxon>Magnoliopsida</taxon>
        <taxon>eudicotyledons</taxon>
        <taxon>Gunneridae</taxon>
        <taxon>Pentapetalae</taxon>
        <taxon>rosids</taxon>
        <taxon>malvids</taxon>
        <taxon>Malvales</taxon>
        <taxon>Malvaceae</taxon>
        <taxon>Malvoideae</taxon>
        <taxon>Hibiscus</taxon>
    </lineage>
</organism>
<gene>
    <name evidence="1" type="ORF">V6N11_038027</name>
</gene>
<dbReference type="PANTHER" id="PTHR31170">
    <property type="entry name" value="BNAC04G53230D PROTEIN"/>
    <property type="match status" value="1"/>
</dbReference>
<evidence type="ECO:0000313" key="2">
    <source>
        <dbReference type="Proteomes" id="UP001396334"/>
    </source>
</evidence>
<dbReference type="Pfam" id="PF03140">
    <property type="entry name" value="DUF247"/>
    <property type="match status" value="1"/>
</dbReference>